<dbReference type="EMBL" id="QKWP01000090">
    <property type="protein sequence ID" value="RIB27715.1"/>
    <property type="molecule type" value="Genomic_DNA"/>
</dbReference>
<name>A0A397VYW9_9GLOM</name>
<reference evidence="1 2" key="1">
    <citation type="submission" date="2018-06" db="EMBL/GenBank/DDBJ databases">
        <title>Comparative genomics reveals the genomic features of Rhizophagus irregularis, R. cerebriforme, R. diaphanum and Gigaspora rosea, and their symbiotic lifestyle signature.</title>
        <authorList>
            <person name="Morin E."/>
            <person name="San Clemente H."/>
            <person name="Chen E.C.H."/>
            <person name="De La Providencia I."/>
            <person name="Hainaut M."/>
            <person name="Kuo A."/>
            <person name="Kohler A."/>
            <person name="Murat C."/>
            <person name="Tang N."/>
            <person name="Roy S."/>
            <person name="Loubradou J."/>
            <person name="Henrissat B."/>
            <person name="Grigoriev I.V."/>
            <person name="Corradi N."/>
            <person name="Roux C."/>
            <person name="Martin F.M."/>
        </authorList>
    </citation>
    <scope>NUCLEOTIDE SEQUENCE [LARGE SCALE GENOMIC DNA]</scope>
    <source>
        <strain evidence="1 2">DAOM 194757</strain>
    </source>
</reference>
<comment type="caution">
    <text evidence="1">The sequence shown here is derived from an EMBL/GenBank/DDBJ whole genome shotgun (WGS) entry which is preliminary data.</text>
</comment>
<proteinExistence type="predicted"/>
<dbReference type="OrthoDB" id="2439173at2759"/>
<sequence length="146" mass="16911">MNDQVDDDIWNFPEYSSNYNSLEYGSENMLLLSSSESSNEHRNSLTETEPFQIDTMPFLVEDYAPQNMSDESNLEDHKDTSFNTFHMQHLLLLILYSDATTLDHMGKSSGHSIFLLLENVPNYQRNKPEAKTLIGYFPILKPRILK</sequence>
<organism evidence="1 2">
    <name type="scientific">Gigaspora rosea</name>
    <dbReference type="NCBI Taxonomy" id="44941"/>
    <lineage>
        <taxon>Eukaryota</taxon>
        <taxon>Fungi</taxon>
        <taxon>Fungi incertae sedis</taxon>
        <taxon>Mucoromycota</taxon>
        <taxon>Glomeromycotina</taxon>
        <taxon>Glomeromycetes</taxon>
        <taxon>Diversisporales</taxon>
        <taxon>Gigasporaceae</taxon>
        <taxon>Gigaspora</taxon>
    </lineage>
</organism>
<dbReference type="AlphaFoldDB" id="A0A397VYW9"/>
<protein>
    <submittedName>
        <fullName evidence="1">Uncharacterized protein</fullName>
    </submittedName>
</protein>
<evidence type="ECO:0000313" key="1">
    <source>
        <dbReference type="EMBL" id="RIB27715.1"/>
    </source>
</evidence>
<dbReference type="Proteomes" id="UP000266673">
    <property type="component" value="Unassembled WGS sequence"/>
</dbReference>
<gene>
    <name evidence="1" type="ORF">C2G38_2159899</name>
</gene>
<keyword evidence="2" id="KW-1185">Reference proteome</keyword>
<accession>A0A397VYW9</accession>
<evidence type="ECO:0000313" key="2">
    <source>
        <dbReference type="Proteomes" id="UP000266673"/>
    </source>
</evidence>